<comment type="similarity">
    <text evidence="1 5">Belongs to the MreC family.</text>
</comment>
<dbReference type="NCBIfam" id="TIGR00219">
    <property type="entry name" value="mreC"/>
    <property type="match status" value="1"/>
</dbReference>
<keyword evidence="3 5" id="KW-0133">Cell shape</keyword>
<dbReference type="InterPro" id="IPR007221">
    <property type="entry name" value="MreC"/>
</dbReference>
<dbReference type="PANTHER" id="PTHR34138">
    <property type="entry name" value="CELL SHAPE-DETERMINING PROTEIN MREC"/>
    <property type="match status" value="1"/>
</dbReference>
<evidence type="ECO:0000256" key="3">
    <source>
        <dbReference type="ARBA" id="ARBA00022960"/>
    </source>
</evidence>
<feature type="domain" description="Rod shape-determining protein MreC beta-barrel core" evidence="6">
    <location>
        <begin position="123"/>
        <end position="268"/>
    </location>
</feature>
<dbReference type="PANTHER" id="PTHR34138:SF1">
    <property type="entry name" value="CELL SHAPE-DETERMINING PROTEIN MREC"/>
    <property type="match status" value="1"/>
</dbReference>
<evidence type="ECO:0000256" key="4">
    <source>
        <dbReference type="ARBA" id="ARBA00032089"/>
    </source>
</evidence>
<dbReference type="RefSeq" id="WP_120546783.1">
    <property type="nucleotide sequence ID" value="NZ_RAWM01000002.1"/>
</dbReference>
<dbReference type="InterPro" id="IPR042175">
    <property type="entry name" value="Cell/Rod_MreC_2"/>
</dbReference>
<comment type="caution">
    <text evidence="7">The sequence shown here is derived from an EMBL/GenBank/DDBJ whole genome shotgun (WGS) entry which is preliminary data.</text>
</comment>
<dbReference type="AlphaFoldDB" id="A0A3A8QYB2"/>
<dbReference type="OrthoDB" id="9808025at2"/>
<dbReference type="Gene3D" id="2.40.10.340">
    <property type="entry name" value="Rod shape-determining protein MreC, domain 1"/>
    <property type="match status" value="1"/>
</dbReference>
<keyword evidence="8" id="KW-1185">Reference proteome</keyword>
<reference evidence="8" key="1">
    <citation type="submission" date="2018-09" db="EMBL/GenBank/DDBJ databases">
        <authorList>
            <person name="Livingstone P.G."/>
            <person name="Whitworth D.E."/>
        </authorList>
    </citation>
    <scope>NUCLEOTIDE SEQUENCE [LARGE SCALE GENOMIC DNA]</scope>
    <source>
        <strain evidence="8">AB047A</strain>
    </source>
</reference>
<dbReference type="InterPro" id="IPR055342">
    <property type="entry name" value="MreC_beta-barrel_core"/>
</dbReference>
<proteinExistence type="inferred from homology"/>
<dbReference type="PIRSF" id="PIRSF038471">
    <property type="entry name" value="MreC"/>
    <property type="match status" value="1"/>
</dbReference>
<sequence length="288" mass="30491">MLSLLKRYRRFLLVAALLLYPLGAFLLGGRRGRDPNFIDRGVIALTAPVQQGLTAGIEGVVAAVRNYLDLRGVRQDNDALRLENLQLRATVQALGEARAENGRLRKLLAYAEAVPGPEIPARVVGVNPVAKLLSVRISSGEKDGVFRGMSVVTPDGIVGQVIRSTGGYADVALVTDPQSRVAVRVQRSRARGTAAGAGNGPLTLENMLRTEDVENGDLIITSGTDGIYPPGLVVGRVTQLEKKEHGMFQGADITPAVDTSRLEEVLVVGSPYSEMAATGGASTEGAQK</sequence>
<evidence type="ECO:0000313" key="8">
    <source>
        <dbReference type="Proteomes" id="UP000282656"/>
    </source>
</evidence>
<dbReference type="GO" id="GO:0005886">
    <property type="term" value="C:plasma membrane"/>
    <property type="evidence" value="ECO:0007669"/>
    <property type="project" value="TreeGrafter"/>
</dbReference>
<evidence type="ECO:0000259" key="6">
    <source>
        <dbReference type="Pfam" id="PF04085"/>
    </source>
</evidence>
<dbReference type="EMBL" id="RAWM01000002">
    <property type="protein sequence ID" value="RKH73759.1"/>
    <property type="molecule type" value="Genomic_DNA"/>
</dbReference>
<name>A0A3A8QYB2_9BACT</name>
<dbReference type="InterPro" id="IPR042177">
    <property type="entry name" value="Cell/Rod_1"/>
</dbReference>
<protein>
    <recommendedName>
        <fullName evidence="2 5">Cell shape-determining protein MreC</fullName>
    </recommendedName>
    <alternativeName>
        <fullName evidence="4 5">Cell shape protein MreC</fullName>
    </alternativeName>
</protein>
<evidence type="ECO:0000256" key="5">
    <source>
        <dbReference type="PIRNR" id="PIRNR038471"/>
    </source>
</evidence>
<evidence type="ECO:0000256" key="1">
    <source>
        <dbReference type="ARBA" id="ARBA00009369"/>
    </source>
</evidence>
<dbReference type="Proteomes" id="UP000282656">
    <property type="component" value="Unassembled WGS sequence"/>
</dbReference>
<accession>A0A3A8QYB2</accession>
<dbReference type="Gene3D" id="2.40.10.350">
    <property type="entry name" value="Rod shape-determining protein MreC, domain 2"/>
    <property type="match status" value="1"/>
</dbReference>
<gene>
    <name evidence="7" type="primary">mreC</name>
    <name evidence="7" type="ORF">D7X96_01080</name>
</gene>
<dbReference type="GO" id="GO:0008360">
    <property type="term" value="P:regulation of cell shape"/>
    <property type="evidence" value="ECO:0007669"/>
    <property type="project" value="UniProtKB-KW"/>
</dbReference>
<evidence type="ECO:0000256" key="2">
    <source>
        <dbReference type="ARBA" id="ARBA00013855"/>
    </source>
</evidence>
<organism evidence="7 8">
    <name type="scientific">Corallococcus interemptor</name>
    <dbReference type="NCBI Taxonomy" id="2316720"/>
    <lineage>
        <taxon>Bacteria</taxon>
        <taxon>Pseudomonadati</taxon>
        <taxon>Myxococcota</taxon>
        <taxon>Myxococcia</taxon>
        <taxon>Myxococcales</taxon>
        <taxon>Cystobacterineae</taxon>
        <taxon>Myxococcaceae</taxon>
        <taxon>Corallococcus</taxon>
    </lineage>
</organism>
<dbReference type="Pfam" id="PF04085">
    <property type="entry name" value="MreC"/>
    <property type="match status" value="1"/>
</dbReference>
<evidence type="ECO:0000313" key="7">
    <source>
        <dbReference type="EMBL" id="RKH73759.1"/>
    </source>
</evidence>
<comment type="function">
    <text evidence="5">Involved in formation and maintenance of cell shape.</text>
</comment>